<proteinExistence type="predicted"/>
<reference evidence="2 3" key="2">
    <citation type="submission" date="2018-03" db="EMBL/GenBank/DDBJ databases">
        <title>The ancient ancestry and fast evolution of plastids.</title>
        <authorList>
            <person name="Moore K.R."/>
            <person name="Magnabosco C."/>
            <person name="Momper L."/>
            <person name="Gold D.A."/>
            <person name="Bosak T."/>
            <person name="Fournier G.P."/>
        </authorList>
    </citation>
    <scope>NUCLEOTIDE SEQUENCE [LARGE SCALE GENOMIC DNA]</scope>
    <source>
        <strain evidence="2 3">ULC007</strain>
    </source>
</reference>
<name>A0A2T1DAL0_9CYAN</name>
<comment type="caution">
    <text evidence="2">The sequence shown here is derived from an EMBL/GenBank/DDBJ whole genome shotgun (WGS) entry which is preliminary data.</text>
</comment>
<evidence type="ECO:0000313" key="3">
    <source>
        <dbReference type="Proteomes" id="UP000238634"/>
    </source>
</evidence>
<dbReference type="InterPro" id="IPR054053">
    <property type="entry name" value="DUF6887"/>
</dbReference>
<feature type="region of interest" description="Disordered" evidence="1">
    <location>
        <begin position="64"/>
        <end position="83"/>
    </location>
</feature>
<dbReference type="STRING" id="1920490.GCA_001895925_01423"/>
<dbReference type="RefSeq" id="WP_073074143.1">
    <property type="nucleotide sequence ID" value="NZ_MPPI01000030.1"/>
</dbReference>
<dbReference type="EMBL" id="PVWG01000027">
    <property type="protein sequence ID" value="PSB17516.1"/>
    <property type="molecule type" value="Genomic_DNA"/>
</dbReference>
<reference evidence="2 3" key="1">
    <citation type="submission" date="2018-02" db="EMBL/GenBank/DDBJ databases">
        <authorList>
            <person name="Cohen D.B."/>
            <person name="Kent A.D."/>
        </authorList>
    </citation>
    <scope>NUCLEOTIDE SEQUENCE [LARGE SCALE GENOMIC DNA]</scope>
    <source>
        <strain evidence="2 3">ULC007</strain>
    </source>
</reference>
<dbReference type="Proteomes" id="UP000238634">
    <property type="component" value="Unassembled WGS sequence"/>
</dbReference>
<accession>A0A2T1DAL0</accession>
<organism evidence="2 3">
    <name type="scientific">Phormidesmis priestleyi ULC007</name>
    <dbReference type="NCBI Taxonomy" id="1920490"/>
    <lineage>
        <taxon>Bacteria</taxon>
        <taxon>Bacillati</taxon>
        <taxon>Cyanobacteriota</taxon>
        <taxon>Cyanophyceae</taxon>
        <taxon>Leptolyngbyales</taxon>
        <taxon>Leptolyngbyaceae</taxon>
        <taxon>Phormidesmis</taxon>
    </lineage>
</organism>
<gene>
    <name evidence="2" type="ORF">C7B65_18390</name>
</gene>
<evidence type="ECO:0000256" key="1">
    <source>
        <dbReference type="SAM" id="MobiDB-lite"/>
    </source>
</evidence>
<keyword evidence="3" id="KW-1185">Reference proteome</keyword>
<sequence length="83" mass="9534">MSQTDYDAMSDAELKQYFLKHRGDKAAFQAYLDRINQRPRRIIASPDDPDFDEKVQTAIRQKLEAAKSGRSQQPPHDALEPTD</sequence>
<dbReference type="AlphaFoldDB" id="A0A2T1DAL0"/>
<evidence type="ECO:0000313" key="2">
    <source>
        <dbReference type="EMBL" id="PSB17516.1"/>
    </source>
</evidence>
<dbReference type="Pfam" id="PF21826">
    <property type="entry name" value="DUF6887"/>
    <property type="match status" value="1"/>
</dbReference>
<dbReference type="OrthoDB" id="428065at2"/>
<protein>
    <submittedName>
        <fullName evidence="2">Uncharacterized protein</fullName>
    </submittedName>
</protein>